<feature type="compositionally biased region" description="Basic and acidic residues" evidence="1">
    <location>
        <begin position="126"/>
        <end position="135"/>
    </location>
</feature>
<dbReference type="PANTHER" id="PTHR35767">
    <property type="entry name" value="HAPLESS PROTEIN"/>
    <property type="match status" value="1"/>
</dbReference>
<proteinExistence type="predicted"/>
<feature type="region of interest" description="Disordered" evidence="1">
    <location>
        <begin position="153"/>
        <end position="205"/>
    </location>
</feature>
<feature type="region of interest" description="Disordered" evidence="1">
    <location>
        <begin position="530"/>
        <end position="570"/>
    </location>
</feature>
<evidence type="ECO:0000256" key="1">
    <source>
        <dbReference type="SAM" id="MobiDB-lite"/>
    </source>
</evidence>
<gene>
    <name evidence="2" type="ORF">Din_007326</name>
</gene>
<feature type="compositionally biased region" description="Polar residues" evidence="1">
    <location>
        <begin position="168"/>
        <end position="179"/>
    </location>
</feature>
<name>A0A5B6Z1G7_DAVIN</name>
<evidence type="ECO:0008006" key="3">
    <source>
        <dbReference type="Google" id="ProtNLM"/>
    </source>
</evidence>
<accession>A0A5B6Z1G7</accession>
<feature type="region of interest" description="Disordered" evidence="1">
    <location>
        <begin position="118"/>
        <end position="140"/>
    </location>
</feature>
<dbReference type="PANTHER" id="PTHR35767:SF1">
    <property type="entry name" value="HAPLESS PROTEIN"/>
    <property type="match status" value="1"/>
</dbReference>
<evidence type="ECO:0000313" key="2">
    <source>
        <dbReference type="EMBL" id="MPA37885.1"/>
    </source>
</evidence>
<feature type="compositionally biased region" description="Low complexity" evidence="1">
    <location>
        <begin position="535"/>
        <end position="545"/>
    </location>
</feature>
<dbReference type="Gene3D" id="3.30.160.60">
    <property type="entry name" value="Classic Zinc Finger"/>
    <property type="match status" value="1"/>
</dbReference>
<feature type="compositionally biased region" description="Pro residues" evidence="1">
    <location>
        <begin position="916"/>
        <end position="926"/>
    </location>
</feature>
<sequence>MLSIENPPPDPPCPCEISQLRSSDERASDKVALEDVDLLNSALDDNNNNPLPKFSIRDYVFGARSKDINTNWPFSQKNLQLCLRHGVKDLLPPFQLLDSVRNRSVKSAIESTSLLDKEYIGNSDGKPSRPSDHFDTVSSDDAECNKKLAVEDSVNINSSGSEGEKEFPSTTTSQISQFEADSVTPCPALETDTSPEAAAASLKKESAAQPPVKKCRLIVKLGNNNNTDPCSNEDIIMSNYMAFSETMASKVCPVCKTFSSSSNTTLNAHIDQCLSVESTVNWTANAKVIKHRIKPRKTRLMVDIYTTASPCTLEDLDRRNGTNWATNLSMPAQEITGVLCSEERKQGVSPVNLEGTGDEGAVYIDANGRKLRILSKFNESPVSEAVVSPGSRKLLKGGKGSKFLSSNKKKGHAQKHQKYLKLAPQSKNFCSLKPHRGSEIRRVQERNFAVEENHRKEERLMQPFKAQKQIKPGDSGTIRKWASSKRTGLSKKVNCKEGLHRLEYNLRQDLLVESDQSSLGDSYVERSCVLKTPNSSESPPSSPESIKSMENSSYEARGTECNEQPPLRKRVGFSSFGSHISGNMERSLEILKRKAKQSRKDSTSVYDSCKVPPNYRENHVSFHSNKPVEINAGPVKNTDSSRVVCSKPSQSHHVFLSKGTRFPSLSKNVLSVKRSSVPKTNYHLNRKCLSLRKSQVHGIAEVDEVEAAWPSEGVEQHDSMQNLAEDQSRVEDITNKMSLGSSVLKIRKKRRATTISQREEFMALKSSHSTSQCYGHVGENVDSSARVFGDLADAFDDIESAGKGLQTHGGNIVIEPSSRIAVGGSVMSSSKSSDPEFHKLASPSYTRPASLRYVELYKGSFCGAEAPICLTEPSLGDGQEIFCADEVGNGVIRQSTHTGAELDSKVGQGNYFPEVDPIPIPGPPGSFLPSPRDMGSEDLQGNSSLTTSRVQSSEDHHDTVDGDSSDSPISATSTISNSAMVISDSKFSEKLFVGPDVAQDDIRSGFSSASHDLVAENTGKVSDAASVGTERKNPDELKVNVIVSEKGPLSFKNDQPCCCSRKEGTSHGFALNYQDSQLLRRRSMALVHRPDMGKQMSYDPNRKPNNLNSRSEMFTLSNFPSSGSEKVVLPVTKSPAGSIPMNVSADPGLEFHIRGDCDSASPSTSNPILRLMGKNLMVVNKDEDVSPPLCEAQSGALNDHPNPPFRTLSGVSPGIVQNGDFHSFHHMFHQGPLIFGQNQHNTLGQGFDVRLSNSFRSHVNFKTPQTPSHTPVAMFPSKIMGGDSTASLELHEYKGGYNLPSDQNRPKNRPDKVTHNMVDHPHKNADSTNSVKEIIIIDDTPESEANSATDATYTEGMRGSRVTSAGISIPMAADYNSRHANPFHSYQPQDSSPYGVSPMVHNASFQMPPYMRANASPVKWNCTKEGSSVLHPSSLTASSSSTGHLRSALYYSPSFS</sequence>
<feature type="compositionally biased region" description="Polar residues" evidence="1">
    <location>
        <begin position="939"/>
        <end position="951"/>
    </location>
</feature>
<protein>
    <recommendedName>
        <fullName evidence="3">Hapless 8</fullName>
    </recommendedName>
</protein>
<feature type="region of interest" description="Disordered" evidence="1">
    <location>
        <begin position="1"/>
        <end position="27"/>
    </location>
</feature>
<dbReference type="EMBL" id="GHES01007326">
    <property type="protein sequence ID" value="MPA37885.1"/>
    <property type="molecule type" value="Transcribed_RNA"/>
</dbReference>
<feature type="region of interest" description="Disordered" evidence="1">
    <location>
        <begin position="899"/>
        <end position="972"/>
    </location>
</feature>
<feature type="compositionally biased region" description="Pro residues" evidence="1">
    <location>
        <begin position="1"/>
        <end position="14"/>
    </location>
</feature>
<reference evidence="2" key="1">
    <citation type="submission" date="2019-08" db="EMBL/GenBank/DDBJ databases">
        <title>Reference gene set and small RNA set construction with multiple tissues from Davidia involucrata Baill.</title>
        <authorList>
            <person name="Yang H."/>
            <person name="Zhou C."/>
            <person name="Li G."/>
            <person name="Wang J."/>
            <person name="Gao P."/>
            <person name="Wang M."/>
            <person name="Wang R."/>
            <person name="Zhao Y."/>
        </authorList>
    </citation>
    <scope>NUCLEOTIDE SEQUENCE</scope>
    <source>
        <tissue evidence="2">Mixed with DoveR01_LX</tissue>
    </source>
</reference>
<organism evidence="2">
    <name type="scientific">Davidia involucrata</name>
    <name type="common">Dove tree</name>
    <dbReference type="NCBI Taxonomy" id="16924"/>
    <lineage>
        <taxon>Eukaryota</taxon>
        <taxon>Viridiplantae</taxon>
        <taxon>Streptophyta</taxon>
        <taxon>Embryophyta</taxon>
        <taxon>Tracheophyta</taxon>
        <taxon>Spermatophyta</taxon>
        <taxon>Magnoliopsida</taxon>
        <taxon>eudicotyledons</taxon>
        <taxon>Gunneridae</taxon>
        <taxon>Pentapetalae</taxon>
        <taxon>asterids</taxon>
        <taxon>Cornales</taxon>
        <taxon>Nyssaceae</taxon>
        <taxon>Davidia</taxon>
    </lineage>
</organism>